<evidence type="ECO:0000313" key="2">
    <source>
        <dbReference type="Proteomes" id="UP000823757"/>
    </source>
</evidence>
<accession>A0A9D9IM44</accession>
<dbReference type="PROSITE" id="PS51257">
    <property type="entry name" value="PROKAR_LIPOPROTEIN"/>
    <property type="match status" value="1"/>
</dbReference>
<organism evidence="1 2">
    <name type="scientific">Candidatus Cryptobacteroides faecigallinarum</name>
    <dbReference type="NCBI Taxonomy" id="2840763"/>
    <lineage>
        <taxon>Bacteria</taxon>
        <taxon>Pseudomonadati</taxon>
        <taxon>Bacteroidota</taxon>
        <taxon>Bacteroidia</taxon>
        <taxon>Bacteroidales</taxon>
        <taxon>Candidatus Cryptobacteroides</taxon>
    </lineage>
</organism>
<sequence length="52" mass="5478">MKKVLFILAAVFTMVACSETELELVDEISIAPQKNVFSAMGGSAEVTVQSSG</sequence>
<feature type="non-terminal residue" evidence="1">
    <location>
        <position position="52"/>
    </location>
</feature>
<dbReference type="Proteomes" id="UP000823757">
    <property type="component" value="Unassembled WGS sequence"/>
</dbReference>
<reference evidence="1" key="1">
    <citation type="submission" date="2020-10" db="EMBL/GenBank/DDBJ databases">
        <authorList>
            <person name="Gilroy R."/>
        </authorList>
    </citation>
    <scope>NUCLEOTIDE SEQUENCE</scope>
    <source>
        <strain evidence="1">B1-13419</strain>
    </source>
</reference>
<reference evidence="1" key="2">
    <citation type="journal article" date="2021" name="PeerJ">
        <title>Extensive microbial diversity within the chicken gut microbiome revealed by metagenomics and culture.</title>
        <authorList>
            <person name="Gilroy R."/>
            <person name="Ravi A."/>
            <person name="Getino M."/>
            <person name="Pursley I."/>
            <person name="Horton D.L."/>
            <person name="Alikhan N.F."/>
            <person name="Baker D."/>
            <person name="Gharbi K."/>
            <person name="Hall N."/>
            <person name="Watson M."/>
            <person name="Adriaenssens E.M."/>
            <person name="Foster-Nyarko E."/>
            <person name="Jarju S."/>
            <person name="Secka A."/>
            <person name="Antonio M."/>
            <person name="Oren A."/>
            <person name="Chaudhuri R.R."/>
            <person name="La Ragione R."/>
            <person name="Hildebrand F."/>
            <person name="Pallen M.J."/>
        </authorList>
    </citation>
    <scope>NUCLEOTIDE SEQUENCE</scope>
    <source>
        <strain evidence="1">B1-13419</strain>
    </source>
</reference>
<name>A0A9D9IM44_9BACT</name>
<comment type="caution">
    <text evidence="1">The sequence shown here is derived from an EMBL/GenBank/DDBJ whole genome shotgun (WGS) entry which is preliminary data.</text>
</comment>
<dbReference type="EMBL" id="JADIMD010000039">
    <property type="protein sequence ID" value="MBO8474206.1"/>
    <property type="molecule type" value="Genomic_DNA"/>
</dbReference>
<dbReference type="AlphaFoldDB" id="A0A9D9IM44"/>
<protein>
    <submittedName>
        <fullName evidence="1">Uncharacterized protein</fullName>
    </submittedName>
</protein>
<evidence type="ECO:0000313" key="1">
    <source>
        <dbReference type="EMBL" id="MBO8474206.1"/>
    </source>
</evidence>
<proteinExistence type="predicted"/>
<gene>
    <name evidence="1" type="ORF">IAB91_02815</name>
</gene>